<dbReference type="Proteomes" id="UP000019132">
    <property type="component" value="Unassembled WGS sequence"/>
</dbReference>
<dbReference type="eggNOG" id="ENOG502R1BN">
    <property type="taxonomic scope" value="Eukaryota"/>
</dbReference>
<dbReference type="HOGENOM" id="CLU_105242_0_0_1"/>
<protein>
    <recommendedName>
        <fullName evidence="4">RxLR effector protein</fullName>
    </recommendedName>
</protein>
<dbReference type="AlphaFoldDB" id="K3WEI9"/>
<sequence length="170" mass="20016">MRWGALLKLALGAVAMQVYCAPLRVLKREYVNVDANEVVEQQRRQEERLYEQYQDVLFLRMWLMFAVTLYALSGVVAKQVVVVIHVARSVSDEPPIVAMPSSSLLSVLYYWKEHHIESRHLKQFFQQHDAQFVPLVNRLLEEYTGNERLLYARIRRLYRDKKTSAHLKTP</sequence>
<name>K3WEI9_GLOUD</name>
<dbReference type="InParanoid" id="K3WEI9"/>
<evidence type="ECO:0008006" key="4">
    <source>
        <dbReference type="Google" id="ProtNLM"/>
    </source>
</evidence>
<evidence type="ECO:0000313" key="2">
    <source>
        <dbReference type="EnsemblProtists" id="PYU1_T003380"/>
    </source>
</evidence>
<evidence type="ECO:0000313" key="3">
    <source>
        <dbReference type="Proteomes" id="UP000019132"/>
    </source>
</evidence>
<reference evidence="3" key="1">
    <citation type="journal article" date="2010" name="Genome Biol.">
        <title>Genome sequence of the necrotrophic plant pathogen Pythium ultimum reveals original pathogenicity mechanisms and effector repertoire.</title>
        <authorList>
            <person name="Levesque C.A."/>
            <person name="Brouwer H."/>
            <person name="Cano L."/>
            <person name="Hamilton J.P."/>
            <person name="Holt C."/>
            <person name="Huitema E."/>
            <person name="Raffaele S."/>
            <person name="Robideau G.P."/>
            <person name="Thines M."/>
            <person name="Win J."/>
            <person name="Zerillo M.M."/>
            <person name="Beakes G.W."/>
            <person name="Boore J.L."/>
            <person name="Busam D."/>
            <person name="Dumas B."/>
            <person name="Ferriera S."/>
            <person name="Fuerstenberg S.I."/>
            <person name="Gachon C.M."/>
            <person name="Gaulin E."/>
            <person name="Govers F."/>
            <person name="Grenville-Briggs L."/>
            <person name="Horner N."/>
            <person name="Hostetler J."/>
            <person name="Jiang R.H."/>
            <person name="Johnson J."/>
            <person name="Krajaejun T."/>
            <person name="Lin H."/>
            <person name="Meijer H.J."/>
            <person name="Moore B."/>
            <person name="Morris P."/>
            <person name="Phuntmart V."/>
            <person name="Puiu D."/>
            <person name="Shetty J."/>
            <person name="Stajich J.E."/>
            <person name="Tripathy S."/>
            <person name="Wawra S."/>
            <person name="van West P."/>
            <person name="Whitty B.R."/>
            <person name="Coutinho P.M."/>
            <person name="Henrissat B."/>
            <person name="Martin F."/>
            <person name="Thomas P.D."/>
            <person name="Tyler B.M."/>
            <person name="De Vries R.P."/>
            <person name="Kamoun S."/>
            <person name="Yandell M."/>
            <person name="Tisserat N."/>
            <person name="Buell C.R."/>
        </authorList>
    </citation>
    <scope>NUCLEOTIDE SEQUENCE</scope>
    <source>
        <strain evidence="3">DAOM:BR144</strain>
    </source>
</reference>
<dbReference type="EnsemblProtists" id="PYU1_T003380">
    <property type="protein sequence ID" value="PYU1_T003380"/>
    <property type="gene ID" value="PYU1_G003370"/>
</dbReference>
<keyword evidence="3" id="KW-1185">Reference proteome</keyword>
<evidence type="ECO:0000256" key="1">
    <source>
        <dbReference type="SAM" id="SignalP"/>
    </source>
</evidence>
<reference evidence="2" key="3">
    <citation type="submission" date="2015-02" db="UniProtKB">
        <authorList>
            <consortium name="EnsemblProtists"/>
        </authorList>
    </citation>
    <scope>IDENTIFICATION</scope>
    <source>
        <strain evidence="2">DAOM BR144</strain>
    </source>
</reference>
<keyword evidence="1" id="KW-0732">Signal</keyword>
<reference evidence="3" key="2">
    <citation type="submission" date="2010-04" db="EMBL/GenBank/DDBJ databases">
        <authorList>
            <person name="Buell R."/>
            <person name="Hamilton J."/>
            <person name="Hostetler J."/>
        </authorList>
    </citation>
    <scope>NUCLEOTIDE SEQUENCE [LARGE SCALE GENOMIC DNA]</scope>
    <source>
        <strain evidence="3">DAOM:BR144</strain>
    </source>
</reference>
<dbReference type="VEuPathDB" id="FungiDB:PYU1_G003370"/>
<dbReference type="OMA" id="WGERLEW"/>
<accession>K3WEI9</accession>
<organism evidence="2 3">
    <name type="scientific">Globisporangium ultimum (strain ATCC 200006 / CBS 805.95 / DAOM BR144)</name>
    <name type="common">Pythium ultimum</name>
    <dbReference type="NCBI Taxonomy" id="431595"/>
    <lineage>
        <taxon>Eukaryota</taxon>
        <taxon>Sar</taxon>
        <taxon>Stramenopiles</taxon>
        <taxon>Oomycota</taxon>
        <taxon>Peronosporomycetes</taxon>
        <taxon>Pythiales</taxon>
        <taxon>Pythiaceae</taxon>
        <taxon>Globisporangium</taxon>
    </lineage>
</organism>
<proteinExistence type="predicted"/>
<feature type="signal peptide" evidence="1">
    <location>
        <begin position="1"/>
        <end position="20"/>
    </location>
</feature>
<feature type="chain" id="PRO_5003867572" description="RxLR effector protein" evidence="1">
    <location>
        <begin position="21"/>
        <end position="170"/>
    </location>
</feature>
<dbReference type="EMBL" id="GL376603">
    <property type="status" value="NOT_ANNOTATED_CDS"/>
    <property type="molecule type" value="Genomic_DNA"/>
</dbReference>